<dbReference type="AlphaFoldDB" id="A0A814QD41"/>
<accession>A0A814QD41</accession>
<dbReference type="GO" id="GO:0005634">
    <property type="term" value="C:nucleus"/>
    <property type="evidence" value="ECO:0007669"/>
    <property type="project" value="TreeGrafter"/>
</dbReference>
<dbReference type="InterPro" id="IPR004875">
    <property type="entry name" value="DDE_SF_endonuclease_dom"/>
</dbReference>
<proteinExistence type="predicted"/>
<evidence type="ECO:0000313" key="4">
    <source>
        <dbReference type="Proteomes" id="UP000663879"/>
    </source>
</evidence>
<dbReference type="InterPro" id="IPR006600">
    <property type="entry name" value="HTH_CenpB_DNA-bd_dom"/>
</dbReference>
<protein>
    <recommendedName>
        <fullName evidence="2">HTH CENPB-type domain-containing protein</fullName>
    </recommendedName>
</protein>
<dbReference type="Pfam" id="PF03221">
    <property type="entry name" value="HTH_Tnp_Tc5"/>
    <property type="match status" value="1"/>
</dbReference>
<feature type="domain" description="HTH CENPB-type" evidence="2">
    <location>
        <begin position="59"/>
        <end position="131"/>
    </location>
</feature>
<keyword evidence="4" id="KW-1185">Reference proteome</keyword>
<keyword evidence="1" id="KW-0238">DNA-binding</keyword>
<gene>
    <name evidence="3" type="ORF">OXX778_LOCUS21913</name>
</gene>
<evidence type="ECO:0000259" key="2">
    <source>
        <dbReference type="PROSITE" id="PS51253"/>
    </source>
</evidence>
<dbReference type="InterPro" id="IPR050863">
    <property type="entry name" value="CenT-Element_Derived"/>
</dbReference>
<dbReference type="EMBL" id="CAJNOC010008612">
    <property type="protein sequence ID" value="CAF1117869.1"/>
    <property type="molecule type" value="Genomic_DNA"/>
</dbReference>
<dbReference type="Gene3D" id="1.10.10.60">
    <property type="entry name" value="Homeodomain-like"/>
    <property type="match status" value="2"/>
</dbReference>
<organism evidence="3 4">
    <name type="scientific">Brachionus calyciflorus</name>
    <dbReference type="NCBI Taxonomy" id="104777"/>
    <lineage>
        <taxon>Eukaryota</taxon>
        <taxon>Metazoa</taxon>
        <taxon>Spiralia</taxon>
        <taxon>Gnathifera</taxon>
        <taxon>Rotifera</taxon>
        <taxon>Eurotatoria</taxon>
        <taxon>Monogononta</taxon>
        <taxon>Pseudotrocha</taxon>
        <taxon>Ploima</taxon>
        <taxon>Brachionidae</taxon>
        <taxon>Brachionus</taxon>
    </lineage>
</organism>
<dbReference type="PROSITE" id="PS51253">
    <property type="entry name" value="HTH_CENPB"/>
    <property type="match status" value="1"/>
</dbReference>
<comment type="caution">
    <text evidence="3">The sequence shown here is derived from an EMBL/GenBank/DDBJ whole genome shotgun (WGS) entry which is preliminary data.</text>
</comment>
<dbReference type="InterPro" id="IPR036397">
    <property type="entry name" value="RNaseH_sf"/>
</dbReference>
<evidence type="ECO:0000313" key="3">
    <source>
        <dbReference type="EMBL" id="CAF1117869.1"/>
    </source>
</evidence>
<dbReference type="InterPro" id="IPR009057">
    <property type="entry name" value="Homeodomain-like_sf"/>
</dbReference>
<dbReference type="Gene3D" id="3.30.420.10">
    <property type="entry name" value="Ribonuclease H-like superfamily/Ribonuclease H"/>
    <property type="match status" value="1"/>
</dbReference>
<name>A0A814QD41_9BILA</name>
<evidence type="ECO:0000256" key="1">
    <source>
        <dbReference type="ARBA" id="ARBA00023125"/>
    </source>
</evidence>
<dbReference type="Pfam" id="PF03184">
    <property type="entry name" value="DDE_1"/>
    <property type="match status" value="1"/>
</dbReference>
<dbReference type="OrthoDB" id="2162928at2759"/>
<dbReference type="GO" id="GO:0003677">
    <property type="term" value="F:DNA binding"/>
    <property type="evidence" value="ECO:0007669"/>
    <property type="project" value="UniProtKB-KW"/>
</dbReference>
<sequence>MARKTSYPIAFKLKVIREFDILKSKRKVAQKYSIPRKAVREWIQDRENLESSPDQITRRRIAPTVGDYPELESQLFNWIVERRVQGVCLQGYHIQDFALSLKRELNLNPSFNASRGWLYRFLKRHNLVLRRVSTTGKDLPKNVKDIVSNYICSCQDISKEMAEKYGDSFRKYFFNMDETAIRLDDPGNYTYDVCGSQRIKATTSGHEMNKVSIAFCATANGEKLPALIMVPRQTPLNDFVAPANVIVVYKNSATFDGIAIRDYFLKRVLFPHMDRNGMGEACLIWDNAPCHNKDIVLTSAVSKNLRLLKVPPRMTNLVQPADISWFRPLKSKFNRYWTNWFINEEHSYTAKGNMRSPGYACVINWVSEIWKDMDPNLLRDSFEHCGLVDNSNLHSVLNKLIHEDIILNEILEDSDLSSNTDNVFLQENDFFEEEN</sequence>
<dbReference type="Proteomes" id="UP000663879">
    <property type="component" value="Unassembled WGS sequence"/>
</dbReference>
<dbReference type="PANTHER" id="PTHR19303">
    <property type="entry name" value="TRANSPOSON"/>
    <property type="match status" value="1"/>
</dbReference>
<dbReference type="SMART" id="SM00674">
    <property type="entry name" value="CENPB"/>
    <property type="match status" value="1"/>
</dbReference>
<dbReference type="SUPFAM" id="SSF46689">
    <property type="entry name" value="Homeodomain-like"/>
    <property type="match status" value="1"/>
</dbReference>
<reference evidence="3" key="1">
    <citation type="submission" date="2021-02" db="EMBL/GenBank/DDBJ databases">
        <authorList>
            <person name="Nowell W R."/>
        </authorList>
    </citation>
    <scope>NUCLEOTIDE SEQUENCE</scope>
    <source>
        <strain evidence="3">Ploen Becks lab</strain>
    </source>
</reference>